<keyword evidence="2" id="KW-0808">Transferase</keyword>
<dbReference type="PANTHER" id="PTHR43179">
    <property type="entry name" value="RHAMNOSYLTRANSFERASE WBBL"/>
    <property type="match status" value="1"/>
</dbReference>
<reference evidence="2 3" key="1">
    <citation type="submission" date="2018-07" db="EMBL/GenBank/DDBJ databases">
        <title>Genomic Encyclopedia of Type Strains, Phase III (KMG-III): the genomes of soil and plant-associated and newly described type strains.</title>
        <authorList>
            <person name="Whitman W."/>
        </authorList>
    </citation>
    <scope>NUCLEOTIDE SEQUENCE [LARGE SCALE GENOMIC DNA]</scope>
    <source>
        <strain evidence="2 3">CECT 7506</strain>
    </source>
</reference>
<evidence type="ECO:0000259" key="1">
    <source>
        <dbReference type="Pfam" id="PF00535"/>
    </source>
</evidence>
<dbReference type="Gene3D" id="3.90.550.10">
    <property type="entry name" value="Spore Coat Polysaccharide Biosynthesis Protein SpsA, Chain A"/>
    <property type="match status" value="1"/>
</dbReference>
<dbReference type="AlphaFoldDB" id="A0A368VTV2"/>
<comment type="caution">
    <text evidence="2">The sequence shown here is derived from an EMBL/GenBank/DDBJ whole genome shotgun (WGS) entry which is preliminary data.</text>
</comment>
<protein>
    <submittedName>
        <fullName evidence="2">GT2 family glycosyltransferase</fullName>
    </submittedName>
</protein>
<proteinExistence type="predicted"/>
<name>A0A368VTV2_9BACL</name>
<dbReference type="GO" id="GO:0016740">
    <property type="term" value="F:transferase activity"/>
    <property type="evidence" value="ECO:0007669"/>
    <property type="project" value="UniProtKB-KW"/>
</dbReference>
<dbReference type="CDD" id="cd04186">
    <property type="entry name" value="GT_2_like_c"/>
    <property type="match status" value="1"/>
</dbReference>
<feature type="domain" description="Glycosyltransferase 2-like" evidence="1">
    <location>
        <begin position="49"/>
        <end position="216"/>
    </location>
</feature>
<sequence length="443" mass="50332">MRRRRSLRIYSRVSTQNYLRGYHASFASGYLAGKQAAAASFHQPFEGTSIIIPTFNQLKYLRSCIESIKKYTQQPYELIIIDNGSKDGTAAYLKSLKGRVRYKIFKVNLGFAGGVNQGLMMAKGTSIVILNNDTLLTKDWLSNLLTCLSSDPSIGLVGPVTNNLSNDQKIAVNYKTTREMQRFASSYNRSNPERWRRSKVIFGFCLLLRRDVLKRVGYLDEGYVNGTCEDVDYYLRIRLLGLDLVIAEDTFIHHYGSVTMRSFRDASRHNHVYFREKWGDWQQIGRLETVMDSAQPDENRKASDFYPTHILVKGTDSNVYWVEHGIRFAVRGGEPAGPAVRLPQLDLWNWPIGADISAESLLRKIAALSTPIPDLTEGGLAQTEDGEMYQYRLGKLHRIVTKQACTAWNFQQRYIKPISHDEKNRYAEGLPIIAPPIVKAGNI</sequence>
<dbReference type="OrthoDB" id="8936324at2"/>
<dbReference type="Pfam" id="PF00535">
    <property type="entry name" value="Glycos_transf_2"/>
    <property type="match status" value="1"/>
</dbReference>
<dbReference type="PANTHER" id="PTHR43179:SF7">
    <property type="entry name" value="RHAMNOSYLTRANSFERASE WBBL"/>
    <property type="match status" value="1"/>
</dbReference>
<accession>A0A368VTV2</accession>
<dbReference type="RefSeq" id="WP_114381995.1">
    <property type="nucleotide sequence ID" value="NZ_QPJD01000013.1"/>
</dbReference>
<dbReference type="InterPro" id="IPR001173">
    <property type="entry name" value="Glyco_trans_2-like"/>
</dbReference>
<evidence type="ECO:0000313" key="2">
    <source>
        <dbReference type="EMBL" id="RCW43406.1"/>
    </source>
</evidence>
<keyword evidence="3" id="KW-1185">Reference proteome</keyword>
<gene>
    <name evidence="2" type="ORF">DFP97_11378</name>
</gene>
<dbReference type="Proteomes" id="UP000252415">
    <property type="component" value="Unassembled WGS sequence"/>
</dbReference>
<dbReference type="InterPro" id="IPR029044">
    <property type="entry name" value="Nucleotide-diphossugar_trans"/>
</dbReference>
<evidence type="ECO:0000313" key="3">
    <source>
        <dbReference type="Proteomes" id="UP000252415"/>
    </source>
</evidence>
<organism evidence="2 3">
    <name type="scientific">Paenibacillus prosopidis</name>
    <dbReference type="NCBI Taxonomy" id="630520"/>
    <lineage>
        <taxon>Bacteria</taxon>
        <taxon>Bacillati</taxon>
        <taxon>Bacillota</taxon>
        <taxon>Bacilli</taxon>
        <taxon>Bacillales</taxon>
        <taxon>Paenibacillaceae</taxon>
        <taxon>Paenibacillus</taxon>
    </lineage>
</organism>
<dbReference type="EMBL" id="QPJD01000013">
    <property type="protein sequence ID" value="RCW43406.1"/>
    <property type="molecule type" value="Genomic_DNA"/>
</dbReference>
<dbReference type="SUPFAM" id="SSF53448">
    <property type="entry name" value="Nucleotide-diphospho-sugar transferases"/>
    <property type="match status" value="1"/>
</dbReference>